<dbReference type="Gene3D" id="3.20.20.60">
    <property type="entry name" value="Phosphoenolpyruvate-binding domains"/>
    <property type="match status" value="1"/>
</dbReference>
<dbReference type="InterPro" id="IPR001697">
    <property type="entry name" value="Pyr_Knase"/>
</dbReference>
<dbReference type="GO" id="GO:0016301">
    <property type="term" value="F:kinase activity"/>
    <property type="evidence" value="ECO:0007669"/>
    <property type="project" value="UniProtKB-KW"/>
</dbReference>
<dbReference type="FunFam" id="2.40.33.10:FF:000001">
    <property type="entry name" value="Pyruvate kinase"/>
    <property type="match status" value="1"/>
</dbReference>
<evidence type="ECO:0000313" key="17">
    <source>
        <dbReference type="Proteomes" id="UP000291404"/>
    </source>
</evidence>
<dbReference type="PRINTS" id="PR01050">
    <property type="entry name" value="PYRUVTKNASE"/>
</dbReference>
<keyword evidence="11 14" id="KW-0324">Glycolysis</keyword>
<comment type="cofactor">
    <cofactor evidence="1">
        <name>K(+)</name>
        <dbReference type="ChEBI" id="CHEBI:29103"/>
    </cofactor>
</comment>
<keyword evidence="6" id="KW-0479">Metal-binding</keyword>
<evidence type="ECO:0000256" key="11">
    <source>
        <dbReference type="ARBA" id="ARBA00023152"/>
    </source>
</evidence>
<evidence type="ECO:0000256" key="10">
    <source>
        <dbReference type="ARBA" id="ARBA00022842"/>
    </source>
</evidence>
<gene>
    <name evidence="16" type="ORF">CWI36_0621p0030</name>
</gene>
<dbReference type="GO" id="GO:0000287">
    <property type="term" value="F:magnesium ion binding"/>
    <property type="evidence" value="ECO:0007669"/>
    <property type="project" value="InterPro"/>
</dbReference>
<dbReference type="SUPFAM" id="SSF52935">
    <property type="entry name" value="PK C-terminal domain-like"/>
    <property type="match status" value="1"/>
</dbReference>
<dbReference type="Proteomes" id="UP000291404">
    <property type="component" value="Unassembled WGS sequence"/>
</dbReference>
<dbReference type="InterPro" id="IPR036918">
    <property type="entry name" value="Pyrv_Knase_C_sf"/>
</dbReference>
<dbReference type="InterPro" id="IPR040442">
    <property type="entry name" value="Pyrv_kinase-like_dom_sf"/>
</dbReference>
<evidence type="ECO:0000256" key="13">
    <source>
        <dbReference type="ARBA" id="ARBA00048152"/>
    </source>
</evidence>
<evidence type="ECO:0000256" key="5">
    <source>
        <dbReference type="ARBA" id="ARBA00022679"/>
    </source>
</evidence>
<dbReference type="Pfam" id="PF00224">
    <property type="entry name" value="PK"/>
    <property type="match status" value="1"/>
</dbReference>
<dbReference type="EC" id="2.7.1.40" evidence="4 14"/>
<dbReference type="STRING" id="148818.A0A4Q9LCK9"/>
<evidence type="ECO:0000256" key="4">
    <source>
        <dbReference type="ARBA" id="ARBA00012142"/>
    </source>
</evidence>
<evidence type="ECO:0000256" key="2">
    <source>
        <dbReference type="ARBA" id="ARBA00004997"/>
    </source>
</evidence>
<dbReference type="Gene3D" id="2.40.33.10">
    <property type="entry name" value="PK beta-barrel domain-like"/>
    <property type="match status" value="1"/>
</dbReference>
<keyword evidence="7" id="KW-0547">Nucleotide-binding</keyword>
<evidence type="ECO:0000256" key="12">
    <source>
        <dbReference type="ARBA" id="ARBA00023317"/>
    </source>
</evidence>
<keyword evidence="12 16" id="KW-0670">Pyruvate</keyword>
<dbReference type="InterPro" id="IPR011037">
    <property type="entry name" value="Pyrv_Knase-like_insert_dom_sf"/>
</dbReference>
<keyword evidence="10 14" id="KW-0460">Magnesium</keyword>
<comment type="caution">
    <text evidence="16">The sequence shown here is derived from an EMBL/GenBank/DDBJ whole genome shotgun (WGS) entry which is preliminary data.</text>
</comment>
<evidence type="ECO:0000256" key="6">
    <source>
        <dbReference type="ARBA" id="ARBA00022723"/>
    </source>
</evidence>
<dbReference type="EMBL" id="PITI01000621">
    <property type="protein sequence ID" value="TBU05568.1"/>
    <property type="molecule type" value="Genomic_DNA"/>
</dbReference>
<comment type="pathway">
    <text evidence="2 14">Carbohydrate degradation; glycolysis; pyruvate from D-glyceraldehyde 3-phosphate: step 5/5.</text>
</comment>
<evidence type="ECO:0000256" key="7">
    <source>
        <dbReference type="ARBA" id="ARBA00022741"/>
    </source>
</evidence>
<keyword evidence="5 14" id="KW-0808">Transferase</keyword>
<comment type="similarity">
    <text evidence="3 14">Belongs to the pyruvate kinase family.</text>
</comment>
<evidence type="ECO:0000259" key="15">
    <source>
        <dbReference type="Pfam" id="PF00224"/>
    </source>
</evidence>
<keyword evidence="8 14" id="KW-0418">Kinase</keyword>
<dbReference type="InterPro" id="IPR015806">
    <property type="entry name" value="Pyrv_Knase_insert_dom_sf"/>
</dbReference>
<accession>A0A4Q9LCK9</accession>
<name>A0A4Q9LCK9_9MICR</name>
<evidence type="ECO:0000256" key="9">
    <source>
        <dbReference type="ARBA" id="ARBA00022840"/>
    </source>
</evidence>
<comment type="catalytic activity">
    <reaction evidence="13 14">
        <text>pyruvate + ATP = phosphoenolpyruvate + ADP + H(+)</text>
        <dbReference type="Rhea" id="RHEA:18157"/>
        <dbReference type="ChEBI" id="CHEBI:15361"/>
        <dbReference type="ChEBI" id="CHEBI:15378"/>
        <dbReference type="ChEBI" id="CHEBI:30616"/>
        <dbReference type="ChEBI" id="CHEBI:58702"/>
        <dbReference type="ChEBI" id="CHEBI:456216"/>
        <dbReference type="EC" id="2.7.1.40"/>
    </reaction>
</comment>
<proteinExistence type="inferred from homology"/>
<dbReference type="AlphaFoldDB" id="A0A4Q9LCK9"/>
<sequence length="474" mass="53658">MADNFFRITKIICTLGPKTSSIEAIRKLVENGMSVARLNFSHADHQFHKNTIENIKEIRNKLGHRYLSIGLDTKGPEIRLGNLSKSISVSKGDNLILTNDETIIDESKNILYFDLENLQSIKNNCEIMIDDGILKLKVIEVNEKSVKTVAMNSHKISSKKGINIPGVHLTMPSLTKKDISDIKFGLENEVDFIFASFINTEEDVIRIRKIIAEYSHKPLLFSKIETLIAISNIDAIIEKSDGIMIARGDLGAEIGLEKLFFIQQMITEKCKLTNKPFIIATQMLESMNIQALPTRAEVSDIGNSVLDGADCIMLSSETASGNFPFESVNIMSHISFETEKWLRKKSIENVEIPITNIYTALTINKMSRVPNVRTVVIFTDDIKEVLDIKSAFLSIPIIVASQDESMLRKISILRGCLPYHVLFNLKTGDSDFKHRLVDEVIYVIKNMYFLEEKTNIIVYYRISQNETVFKMIKV</sequence>
<feature type="domain" description="Pyruvate kinase barrel" evidence="15">
    <location>
        <begin position="7"/>
        <end position="328"/>
    </location>
</feature>
<evidence type="ECO:0000256" key="8">
    <source>
        <dbReference type="ARBA" id="ARBA00022777"/>
    </source>
</evidence>
<keyword evidence="9" id="KW-0067">ATP-binding</keyword>
<dbReference type="PANTHER" id="PTHR11817">
    <property type="entry name" value="PYRUVATE KINASE"/>
    <property type="match status" value="1"/>
</dbReference>
<dbReference type="UniPathway" id="UPA00109">
    <property type="reaction ID" value="UER00188"/>
</dbReference>
<dbReference type="SUPFAM" id="SSF51621">
    <property type="entry name" value="Phosphoenolpyruvate/pyruvate domain"/>
    <property type="match status" value="1"/>
</dbReference>
<dbReference type="SUPFAM" id="SSF50800">
    <property type="entry name" value="PK beta-barrel domain-like"/>
    <property type="match status" value="1"/>
</dbReference>
<dbReference type="GO" id="GO:0030955">
    <property type="term" value="F:potassium ion binding"/>
    <property type="evidence" value="ECO:0007669"/>
    <property type="project" value="InterPro"/>
</dbReference>
<evidence type="ECO:0000256" key="14">
    <source>
        <dbReference type="RuleBase" id="RU000504"/>
    </source>
</evidence>
<evidence type="ECO:0000313" key="16">
    <source>
        <dbReference type="EMBL" id="TBU05568.1"/>
    </source>
</evidence>
<evidence type="ECO:0000256" key="1">
    <source>
        <dbReference type="ARBA" id="ARBA00001958"/>
    </source>
</evidence>
<dbReference type="VEuPathDB" id="MicrosporidiaDB:CWI39_0803p0020"/>
<reference evidence="16 17" key="1">
    <citation type="submission" date="2017-12" db="EMBL/GenBank/DDBJ databases">
        <authorList>
            <person name="Pombert J.-F."/>
            <person name="Haag K.L."/>
            <person name="Ebert D."/>
        </authorList>
    </citation>
    <scope>NUCLEOTIDE SEQUENCE [LARGE SCALE GENOMIC DNA]</scope>
    <source>
        <strain evidence="16">BE-OM-2</strain>
    </source>
</reference>
<dbReference type="NCBIfam" id="TIGR01064">
    <property type="entry name" value="pyruv_kin"/>
    <property type="match status" value="1"/>
</dbReference>
<organism evidence="16 17">
    <name type="scientific">Hamiltosporidium magnivora</name>
    <dbReference type="NCBI Taxonomy" id="148818"/>
    <lineage>
        <taxon>Eukaryota</taxon>
        <taxon>Fungi</taxon>
        <taxon>Fungi incertae sedis</taxon>
        <taxon>Microsporidia</taxon>
        <taxon>Dubosqiidae</taxon>
        <taxon>Hamiltosporidium</taxon>
    </lineage>
</organism>
<dbReference type="GO" id="GO:0005524">
    <property type="term" value="F:ATP binding"/>
    <property type="evidence" value="ECO:0007669"/>
    <property type="project" value="UniProtKB-KW"/>
</dbReference>
<protein>
    <recommendedName>
        <fullName evidence="4 14">Pyruvate kinase</fullName>
        <ecNumber evidence="4 14">2.7.1.40</ecNumber>
    </recommendedName>
</protein>
<evidence type="ECO:0000256" key="3">
    <source>
        <dbReference type="ARBA" id="ARBA00008663"/>
    </source>
</evidence>
<dbReference type="InterPro" id="IPR015813">
    <property type="entry name" value="Pyrv/PenolPyrv_kinase-like_dom"/>
</dbReference>
<keyword evidence="17" id="KW-1185">Reference proteome</keyword>
<dbReference type="Gene3D" id="3.40.1380.20">
    <property type="entry name" value="Pyruvate kinase, C-terminal domain"/>
    <property type="match status" value="1"/>
</dbReference>
<dbReference type="InterPro" id="IPR015793">
    <property type="entry name" value="Pyrv_Knase_brl"/>
</dbReference>
<dbReference type="VEuPathDB" id="MicrosporidiaDB:CWI36_0621p0030"/>
<dbReference type="GO" id="GO:0004743">
    <property type="term" value="F:pyruvate kinase activity"/>
    <property type="evidence" value="ECO:0007669"/>
    <property type="project" value="UniProtKB-EC"/>
</dbReference>